<dbReference type="EMBL" id="MU860700">
    <property type="protein sequence ID" value="KAK4233032.1"/>
    <property type="molecule type" value="Genomic_DNA"/>
</dbReference>
<organism evidence="2 3">
    <name type="scientific">Achaetomium macrosporum</name>
    <dbReference type="NCBI Taxonomy" id="79813"/>
    <lineage>
        <taxon>Eukaryota</taxon>
        <taxon>Fungi</taxon>
        <taxon>Dikarya</taxon>
        <taxon>Ascomycota</taxon>
        <taxon>Pezizomycotina</taxon>
        <taxon>Sordariomycetes</taxon>
        <taxon>Sordariomycetidae</taxon>
        <taxon>Sordariales</taxon>
        <taxon>Chaetomiaceae</taxon>
        <taxon>Achaetomium</taxon>
    </lineage>
</organism>
<proteinExistence type="predicted"/>
<evidence type="ECO:0000313" key="2">
    <source>
        <dbReference type="EMBL" id="KAK4233032.1"/>
    </source>
</evidence>
<accession>A0AAN7C1E2</accession>
<evidence type="ECO:0000256" key="1">
    <source>
        <dbReference type="SAM" id="MobiDB-lite"/>
    </source>
</evidence>
<protein>
    <submittedName>
        <fullName evidence="2">Uncharacterized protein</fullName>
    </submittedName>
</protein>
<gene>
    <name evidence="2" type="ORF">C8A03DRAFT_19808</name>
</gene>
<comment type="caution">
    <text evidence="2">The sequence shown here is derived from an EMBL/GenBank/DDBJ whole genome shotgun (WGS) entry which is preliminary data.</text>
</comment>
<dbReference type="AlphaFoldDB" id="A0AAN7C1E2"/>
<name>A0AAN7C1E2_9PEZI</name>
<reference evidence="2" key="1">
    <citation type="journal article" date="2023" name="Mol. Phylogenet. Evol.">
        <title>Genome-scale phylogeny and comparative genomics of the fungal order Sordariales.</title>
        <authorList>
            <person name="Hensen N."/>
            <person name="Bonometti L."/>
            <person name="Westerberg I."/>
            <person name="Brannstrom I.O."/>
            <person name="Guillou S."/>
            <person name="Cros-Aarteil S."/>
            <person name="Calhoun S."/>
            <person name="Haridas S."/>
            <person name="Kuo A."/>
            <person name="Mondo S."/>
            <person name="Pangilinan J."/>
            <person name="Riley R."/>
            <person name="LaButti K."/>
            <person name="Andreopoulos B."/>
            <person name="Lipzen A."/>
            <person name="Chen C."/>
            <person name="Yan M."/>
            <person name="Daum C."/>
            <person name="Ng V."/>
            <person name="Clum A."/>
            <person name="Steindorff A."/>
            <person name="Ohm R.A."/>
            <person name="Martin F."/>
            <person name="Silar P."/>
            <person name="Natvig D.O."/>
            <person name="Lalanne C."/>
            <person name="Gautier V."/>
            <person name="Ament-Velasquez S.L."/>
            <person name="Kruys A."/>
            <person name="Hutchinson M.I."/>
            <person name="Powell A.J."/>
            <person name="Barry K."/>
            <person name="Miller A.N."/>
            <person name="Grigoriev I.V."/>
            <person name="Debuchy R."/>
            <person name="Gladieux P."/>
            <person name="Hiltunen Thoren M."/>
            <person name="Johannesson H."/>
        </authorList>
    </citation>
    <scope>NUCLEOTIDE SEQUENCE</scope>
    <source>
        <strain evidence="2">CBS 532.94</strain>
    </source>
</reference>
<reference evidence="2" key="2">
    <citation type="submission" date="2023-05" db="EMBL/GenBank/DDBJ databases">
        <authorList>
            <consortium name="Lawrence Berkeley National Laboratory"/>
            <person name="Steindorff A."/>
            <person name="Hensen N."/>
            <person name="Bonometti L."/>
            <person name="Westerberg I."/>
            <person name="Brannstrom I.O."/>
            <person name="Guillou S."/>
            <person name="Cros-Aarteil S."/>
            <person name="Calhoun S."/>
            <person name="Haridas S."/>
            <person name="Kuo A."/>
            <person name="Mondo S."/>
            <person name="Pangilinan J."/>
            <person name="Riley R."/>
            <person name="Labutti K."/>
            <person name="Andreopoulos B."/>
            <person name="Lipzen A."/>
            <person name="Chen C."/>
            <person name="Yanf M."/>
            <person name="Daum C."/>
            <person name="Ng V."/>
            <person name="Clum A."/>
            <person name="Ohm R."/>
            <person name="Martin F."/>
            <person name="Silar P."/>
            <person name="Natvig D."/>
            <person name="Lalanne C."/>
            <person name="Gautier V."/>
            <person name="Ament-Velasquez S.L."/>
            <person name="Kruys A."/>
            <person name="Hutchinson M.I."/>
            <person name="Powell A.J."/>
            <person name="Barry K."/>
            <person name="Miller A.N."/>
            <person name="Grigoriev I.V."/>
            <person name="Debuchy R."/>
            <person name="Gladieux P."/>
            <person name="Thoren M.H."/>
            <person name="Johannesson H."/>
        </authorList>
    </citation>
    <scope>NUCLEOTIDE SEQUENCE</scope>
    <source>
        <strain evidence="2">CBS 532.94</strain>
    </source>
</reference>
<sequence>MDGREDREGCEEGEEACYRCEARARAKSRAEETGGQDSGDSEEDDREIEAEIYRGRAQRRMYGQAERRRQAEESMEVETFRTILDTWSAGCPWCRATGEAEEVWGGHTLDGCQEEAAGEIRRMVGRVKQGVRWEAYSCCFDCGVPQEICRRYESRGAAGGFRRVEGRACQYPGVLMRTVVSLWGAAGVAGAKRLYGWMRAQGATVDEDDIDGWIRWMGRKVRWGGLESNEMCRMAVQLWRWRQEQEEEG</sequence>
<evidence type="ECO:0000313" key="3">
    <source>
        <dbReference type="Proteomes" id="UP001303760"/>
    </source>
</evidence>
<keyword evidence="3" id="KW-1185">Reference proteome</keyword>
<feature type="region of interest" description="Disordered" evidence="1">
    <location>
        <begin position="24"/>
        <end position="46"/>
    </location>
</feature>
<dbReference type="Proteomes" id="UP001303760">
    <property type="component" value="Unassembled WGS sequence"/>
</dbReference>